<evidence type="ECO:0000313" key="3">
    <source>
        <dbReference type="Proteomes" id="UP001596364"/>
    </source>
</evidence>
<proteinExistence type="predicted"/>
<reference evidence="3" key="1">
    <citation type="journal article" date="2019" name="Int. J. Syst. Evol. Microbiol.">
        <title>The Global Catalogue of Microorganisms (GCM) 10K type strain sequencing project: providing services to taxonomists for standard genome sequencing and annotation.</title>
        <authorList>
            <consortium name="The Broad Institute Genomics Platform"/>
            <consortium name="The Broad Institute Genome Sequencing Center for Infectious Disease"/>
            <person name="Wu L."/>
            <person name="Ma J."/>
        </authorList>
    </citation>
    <scope>NUCLEOTIDE SEQUENCE [LARGE SCALE GENOMIC DNA]</scope>
    <source>
        <strain evidence="3">CGMCC 1.16031</strain>
    </source>
</reference>
<dbReference type="CDD" id="cd08653">
    <property type="entry name" value="FMT_core_like_3"/>
    <property type="match status" value="1"/>
</dbReference>
<dbReference type="RefSeq" id="WP_131256606.1">
    <property type="nucleotide sequence ID" value="NZ_JBHSUS010000001.1"/>
</dbReference>
<dbReference type="GO" id="GO:0016740">
    <property type="term" value="F:transferase activity"/>
    <property type="evidence" value="ECO:0007669"/>
    <property type="project" value="UniProtKB-KW"/>
</dbReference>
<organism evidence="2 3">
    <name type="scientific">Pseudobowmanella zhangzhouensis</name>
    <dbReference type="NCBI Taxonomy" id="1537679"/>
    <lineage>
        <taxon>Bacteria</taxon>
        <taxon>Pseudomonadati</taxon>
        <taxon>Pseudomonadota</taxon>
        <taxon>Gammaproteobacteria</taxon>
        <taxon>Alteromonadales</taxon>
        <taxon>Alteromonadaceae</taxon>
    </lineage>
</organism>
<name>A0ABW1XLQ6_9ALTE</name>
<accession>A0ABW1XLQ6</accession>
<keyword evidence="3" id="KW-1185">Reference proteome</keyword>
<comment type="caution">
    <text evidence="2">The sequence shown here is derived from an EMBL/GenBank/DDBJ whole genome shotgun (WGS) entry which is preliminary data.</text>
</comment>
<dbReference type="PANTHER" id="PTHR11138">
    <property type="entry name" value="METHIONYL-TRNA FORMYLTRANSFERASE"/>
    <property type="match status" value="1"/>
</dbReference>
<dbReference type="InterPro" id="IPR036477">
    <property type="entry name" value="Formyl_transf_N_sf"/>
</dbReference>
<dbReference type="InterPro" id="IPR002376">
    <property type="entry name" value="Formyl_transf_N"/>
</dbReference>
<dbReference type="Pfam" id="PF00551">
    <property type="entry name" value="Formyl_trans_N"/>
    <property type="match status" value="1"/>
</dbReference>
<dbReference type="Proteomes" id="UP001596364">
    <property type="component" value="Unassembled WGS sequence"/>
</dbReference>
<feature type="domain" description="Formyl transferase N-terminal" evidence="1">
    <location>
        <begin position="82"/>
        <end position="182"/>
    </location>
</feature>
<evidence type="ECO:0000313" key="2">
    <source>
        <dbReference type="EMBL" id="MFC6439715.1"/>
    </source>
</evidence>
<keyword evidence="2" id="KW-0808">Transferase</keyword>
<protein>
    <submittedName>
        <fullName evidence="2">Formyl transferase</fullName>
    </submittedName>
</protein>
<dbReference type="EMBL" id="JBHSUS010000001">
    <property type="protein sequence ID" value="MFC6439715.1"/>
    <property type="molecule type" value="Genomic_DNA"/>
</dbReference>
<gene>
    <name evidence="2" type="ORF">ACFP85_06095</name>
</gene>
<dbReference type="Gene3D" id="3.40.50.12230">
    <property type="match status" value="1"/>
</dbReference>
<sequence>MKILLLGNQDIASLLACNRLIKALPYHDVTLWTSARVGKGKQPPPELAQLDLLERQVLPELLLPFARQHGCRIRSFEHLVSAGQFQQISSINDEATIRQIEQIAPDLILSIRFGLILREPVIQLSRLGVLNLHSGILPDYRGVMATFHAMLNTEQQIGTTLHFIQDAGIDSGDIVSIQRQPLDYRQSYLTNVLSLYTSGVDAMVSAVESLNLGKPLQSASPSDGGHYFSHPDQTQLDAFFAKGLRLFDMQELQTLVRSWIAGDA</sequence>
<evidence type="ECO:0000259" key="1">
    <source>
        <dbReference type="Pfam" id="PF00551"/>
    </source>
</evidence>
<dbReference type="PANTHER" id="PTHR11138:SF5">
    <property type="entry name" value="METHIONYL-TRNA FORMYLTRANSFERASE, MITOCHONDRIAL"/>
    <property type="match status" value="1"/>
</dbReference>
<dbReference type="SUPFAM" id="SSF53328">
    <property type="entry name" value="Formyltransferase"/>
    <property type="match status" value="1"/>
</dbReference>